<dbReference type="EMBL" id="PGEY01000001">
    <property type="protein sequence ID" value="PJJ44810.1"/>
    <property type="molecule type" value="Genomic_DNA"/>
</dbReference>
<feature type="domain" description="HTH lysR-type" evidence="5">
    <location>
        <begin position="41"/>
        <end position="96"/>
    </location>
</feature>
<dbReference type="InterPro" id="IPR036390">
    <property type="entry name" value="WH_DNA-bd_sf"/>
</dbReference>
<keyword evidence="3 6" id="KW-0238">DNA-binding</keyword>
<dbReference type="Gene3D" id="3.40.190.290">
    <property type="match status" value="1"/>
</dbReference>
<evidence type="ECO:0000256" key="3">
    <source>
        <dbReference type="ARBA" id="ARBA00023125"/>
    </source>
</evidence>
<keyword evidence="2" id="KW-0805">Transcription regulation</keyword>
<dbReference type="InterPro" id="IPR036388">
    <property type="entry name" value="WH-like_DNA-bd_sf"/>
</dbReference>
<evidence type="ECO:0000259" key="5">
    <source>
        <dbReference type="PROSITE" id="PS50931"/>
    </source>
</evidence>
<comment type="similarity">
    <text evidence="1">Belongs to the LysR transcriptional regulatory family.</text>
</comment>
<name>A0ABX4MYZ6_9MICC</name>
<keyword evidence="7" id="KW-1185">Reference proteome</keyword>
<reference evidence="6 7" key="1">
    <citation type="submission" date="2017-11" db="EMBL/GenBank/DDBJ databases">
        <title>Sequencing the genomes of 1000 actinobacteria strains.</title>
        <authorList>
            <person name="Klenk H.-P."/>
        </authorList>
    </citation>
    <scope>NUCLEOTIDE SEQUENCE [LARGE SCALE GENOMIC DNA]</scope>
    <source>
        <strain evidence="6 7">DSM 12798</strain>
    </source>
</reference>
<evidence type="ECO:0000256" key="4">
    <source>
        <dbReference type="ARBA" id="ARBA00023163"/>
    </source>
</evidence>
<dbReference type="Proteomes" id="UP000229263">
    <property type="component" value="Unassembled WGS sequence"/>
</dbReference>
<evidence type="ECO:0000313" key="7">
    <source>
        <dbReference type="Proteomes" id="UP000229263"/>
    </source>
</evidence>
<dbReference type="SUPFAM" id="SSF46785">
    <property type="entry name" value="Winged helix' DNA-binding domain"/>
    <property type="match status" value="1"/>
</dbReference>
<dbReference type="PANTHER" id="PTHR30537">
    <property type="entry name" value="HTH-TYPE TRANSCRIPTIONAL REGULATOR"/>
    <property type="match status" value="1"/>
</dbReference>
<dbReference type="InterPro" id="IPR058163">
    <property type="entry name" value="LysR-type_TF_proteobact-type"/>
</dbReference>
<accession>A0ABX4MYZ6</accession>
<keyword evidence="4" id="KW-0804">Transcription</keyword>
<evidence type="ECO:0000313" key="6">
    <source>
        <dbReference type="EMBL" id="PJJ44810.1"/>
    </source>
</evidence>
<dbReference type="InterPro" id="IPR000847">
    <property type="entry name" value="LysR_HTH_N"/>
</dbReference>
<dbReference type="Pfam" id="PF03466">
    <property type="entry name" value="LysR_substrate"/>
    <property type="match status" value="1"/>
</dbReference>
<dbReference type="PROSITE" id="PS50931">
    <property type="entry name" value="HTH_LYSR"/>
    <property type="match status" value="1"/>
</dbReference>
<dbReference type="PANTHER" id="PTHR30537:SF3">
    <property type="entry name" value="TRANSCRIPTIONAL REGULATORY PROTEIN"/>
    <property type="match status" value="1"/>
</dbReference>
<dbReference type="Gene3D" id="1.10.10.10">
    <property type="entry name" value="Winged helix-like DNA-binding domain superfamily/Winged helix DNA-binding domain"/>
    <property type="match status" value="1"/>
</dbReference>
<dbReference type="GO" id="GO:0003677">
    <property type="term" value="F:DNA binding"/>
    <property type="evidence" value="ECO:0007669"/>
    <property type="project" value="UniProtKB-KW"/>
</dbReference>
<comment type="caution">
    <text evidence="6">The sequence shown here is derived from an EMBL/GenBank/DDBJ whole genome shotgun (WGS) entry which is preliminary data.</text>
</comment>
<evidence type="ECO:0000256" key="1">
    <source>
        <dbReference type="ARBA" id="ARBA00009437"/>
    </source>
</evidence>
<dbReference type="SUPFAM" id="SSF53850">
    <property type="entry name" value="Periplasmic binding protein-like II"/>
    <property type="match status" value="1"/>
</dbReference>
<evidence type="ECO:0000256" key="2">
    <source>
        <dbReference type="ARBA" id="ARBA00023015"/>
    </source>
</evidence>
<proteinExistence type="inferred from homology"/>
<protein>
    <submittedName>
        <fullName evidence="6">DNA-binding transcriptional LysR family regulator</fullName>
    </submittedName>
</protein>
<gene>
    <name evidence="6" type="ORF">ATK23_2053</name>
</gene>
<sequence>MPVGPYSMLRGPAIAQARCALAHTVHGRLGIMDRPIDYRHLESLIALLTVARLGRYTAAANVLGVNHSTISRRIDALQKAMGGHLLTRTPNGWELTDLGRRAMASAETIEQAVEAIGAEKDTGALAGHVRVAAPDAFSAHLAAPALAKLQVKHPQLVFEIVSETTRARQTRTGMDLEIVIGEPHVRKAASIKLLDYELRLYATAEYLESHGTPRTIEDLAGHSLNYYIDTALTVDKLDDATGALPLMHRAISSTSIAVQYAATMNHAGIGLLPTFLSEHYPNMIPVLHEQFTYQSEYWLVGREEALRSRAVQETVRALHDAAAAGDWFIPPFPVPSTSKS</sequence>
<dbReference type="Pfam" id="PF00126">
    <property type="entry name" value="HTH_1"/>
    <property type="match status" value="1"/>
</dbReference>
<dbReference type="InterPro" id="IPR005119">
    <property type="entry name" value="LysR_subst-bd"/>
</dbReference>
<organism evidence="6 7">
    <name type="scientific">Glutamicibacter mysorens</name>
    <dbReference type="NCBI Taxonomy" id="257984"/>
    <lineage>
        <taxon>Bacteria</taxon>
        <taxon>Bacillati</taxon>
        <taxon>Actinomycetota</taxon>
        <taxon>Actinomycetes</taxon>
        <taxon>Micrococcales</taxon>
        <taxon>Micrococcaceae</taxon>
        <taxon>Glutamicibacter</taxon>
    </lineage>
</organism>